<gene>
    <name evidence="4" type="ORF">AXG93_4284s1110</name>
</gene>
<keyword evidence="1" id="KW-0479">Metal-binding</keyword>
<dbReference type="GO" id="GO:0008270">
    <property type="term" value="F:zinc ion binding"/>
    <property type="evidence" value="ECO:0007669"/>
    <property type="project" value="UniProtKB-KW"/>
</dbReference>
<organism evidence="4 5">
    <name type="scientific">Marchantia polymorpha subsp. ruderalis</name>
    <dbReference type="NCBI Taxonomy" id="1480154"/>
    <lineage>
        <taxon>Eukaryota</taxon>
        <taxon>Viridiplantae</taxon>
        <taxon>Streptophyta</taxon>
        <taxon>Embryophyta</taxon>
        <taxon>Marchantiophyta</taxon>
        <taxon>Marchantiopsida</taxon>
        <taxon>Marchantiidae</taxon>
        <taxon>Marchantiales</taxon>
        <taxon>Marchantiaceae</taxon>
        <taxon>Marchantia</taxon>
    </lineage>
</organism>
<feature type="compositionally biased region" description="Acidic residues" evidence="2">
    <location>
        <begin position="421"/>
        <end position="470"/>
    </location>
</feature>
<dbReference type="Gene3D" id="3.40.50.1010">
    <property type="entry name" value="5'-nuclease"/>
    <property type="match status" value="1"/>
</dbReference>
<dbReference type="CDD" id="cd18725">
    <property type="entry name" value="PIN_LabA-like"/>
    <property type="match status" value="1"/>
</dbReference>
<dbReference type="Proteomes" id="UP000077202">
    <property type="component" value="Unassembled WGS sequence"/>
</dbReference>
<keyword evidence="1" id="KW-0863">Zinc-finger</keyword>
<dbReference type="PROSITE" id="PS50157">
    <property type="entry name" value="ZINC_FINGER_C2H2_2"/>
    <property type="match status" value="1"/>
</dbReference>
<dbReference type="AlphaFoldDB" id="A0A176VT56"/>
<dbReference type="GO" id="GO:0004540">
    <property type="term" value="F:RNA nuclease activity"/>
    <property type="evidence" value="ECO:0007669"/>
    <property type="project" value="InterPro"/>
</dbReference>
<evidence type="ECO:0000256" key="2">
    <source>
        <dbReference type="SAM" id="MobiDB-lite"/>
    </source>
</evidence>
<comment type="caution">
    <text evidence="4">The sequence shown here is derived from an EMBL/GenBank/DDBJ whole genome shotgun (WGS) entry which is preliminary data.</text>
</comment>
<dbReference type="PROSITE" id="PS00028">
    <property type="entry name" value="ZINC_FINGER_C2H2_1"/>
    <property type="match status" value="1"/>
</dbReference>
<sequence length="482" mass="54196">MSPAGGHERRVLQVSGIEGAPKAAEALLERVRAGPGAGRRELHLAVVDTVVVVVRVCISLPVSLPIAVAEGSGGLSFSSMGLTFTGPFNFHSRLWRDRIDVSHASAVKLHYGNGGFPRLRGRGSPGSWVRCGLEAGGMAREEEEEVVHEQGISRRTVAVFWDLDNKPPNTVPPYDAALRLKTLAGELGEVVDMVAYANRNAFTHVPARVREERHDRKLLDQLERRGLVEVEQPYICSMCGRKCKTNYALKKHFKQLHERERQKRMNHLDTLKGKKRVKFLGKVVEKEVKYKEAARTIIVPKVGYGLATELKRAGVMVRTVESRPQAADEALIQHMTLYINRGLDCLFLVSDDSDFLEILRYAKSRRLYTVVIGDTHILRRAADASFLWEDVASGKALQTARDTFQRWVAEDVLREELQNQYEDEEDEEDGVWYSDSEDGYLYEDGDADAYYENDANEEDYDSESSGEEEYQSSFSPSQGKSL</sequence>
<name>A0A176VT56_MARPO</name>
<evidence type="ECO:0000259" key="3">
    <source>
        <dbReference type="PROSITE" id="PS50157"/>
    </source>
</evidence>
<reference evidence="4" key="1">
    <citation type="submission" date="2016-03" db="EMBL/GenBank/DDBJ databases">
        <title>Mechanisms controlling the formation of the plant cell surface in tip-growing cells are functionally conserved among land plants.</title>
        <authorList>
            <person name="Honkanen S."/>
            <person name="Jones V.A."/>
            <person name="Morieri G."/>
            <person name="Champion C."/>
            <person name="Hetherington A.J."/>
            <person name="Kelly S."/>
            <person name="Saint-Marcoux D."/>
            <person name="Proust H."/>
            <person name="Prescott H."/>
            <person name="Dolan L."/>
        </authorList>
    </citation>
    <scope>NUCLEOTIDE SEQUENCE [LARGE SCALE GENOMIC DNA]</scope>
    <source>
        <tissue evidence="4">Whole gametophyte</tissue>
    </source>
</reference>
<feature type="domain" description="C2H2-type" evidence="3">
    <location>
        <begin position="234"/>
        <end position="262"/>
    </location>
</feature>
<keyword evidence="5" id="KW-1185">Reference proteome</keyword>
<dbReference type="SMART" id="SM00355">
    <property type="entry name" value="ZnF_C2H2"/>
    <property type="match status" value="1"/>
</dbReference>
<dbReference type="InterPro" id="IPR021139">
    <property type="entry name" value="NYN"/>
</dbReference>
<evidence type="ECO:0000256" key="1">
    <source>
        <dbReference type="PROSITE-ProRule" id="PRU00042"/>
    </source>
</evidence>
<feature type="region of interest" description="Disordered" evidence="2">
    <location>
        <begin position="418"/>
        <end position="482"/>
    </location>
</feature>
<dbReference type="InterPro" id="IPR013087">
    <property type="entry name" value="Znf_C2H2_type"/>
</dbReference>
<dbReference type="Pfam" id="PF01936">
    <property type="entry name" value="NYN"/>
    <property type="match status" value="1"/>
</dbReference>
<dbReference type="PANTHER" id="PTHR35744">
    <property type="entry name" value="C2H2-TYPE DOMAIN-CONTAINING PROTEIN"/>
    <property type="match status" value="1"/>
</dbReference>
<dbReference type="PANTHER" id="PTHR35744:SF2">
    <property type="entry name" value="OS06G0166200 PROTEIN"/>
    <property type="match status" value="1"/>
</dbReference>
<protein>
    <recommendedName>
        <fullName evidence="3">C2H2-type domain-containing protein</fullName>
    </recommendedName>
</protein>
<proteinExistence type="predicted"/>
<evidence type="ECO:0000313" key="4">
    <source>
        <dbReference type="EMBL" id="OAE23541.1"/>
    </source>
</evidence>
<keyword evidence="1" id="KW-0862">Zinc</keyword>
<evidence type="ECO:0000313" key="5">
    <source>
        <dbReference type="Proteomes" id="UP000077202"/>
    </source>
</evidence>
<accession>A0A176VT56</accession>
<dbReference type="EMBL" id="LVLJ01002827">
    <property type="protein sequence ID" value="OAE23541.1"/>
    <property type="molecule type" value="Genomic_DNA"/>
</dbReference>